<evidence type="ECO:0000313" key="4">
    <source>
        <dbReference type="EMBL" id="EDM23124.1"/>
    </source>
</evidence>
<dbReference type="InterPro" id="IPR051083">
    <property type="entry name" value="GrpII_Intron_Splice-Mob/Def"/>
</dbReference>
<keyword evidence="2" id="KW-0175">Coiled coil</keyword>
<organism evidence="4 5">
    <name type="scientific">Caminibacter mediatlanticus TB-2</name>
    <dbReference type="NCBI Taxonomy" id="391592"/>
    <lineage>
        <taxon>Bacteria</taxon>
        <taxon>Pseudomonadati</taxon>
        <taxon>Campylobacterota</taxon>
        <taxon>Epsilonproteobacteria</taxon>
        <taxon>Nautiliales</taxon>
        <taxon>Nautiliaceae</taxon>
        <taxon>Caminibacter</taxon>
    </lineage>
</organism>
<evidence type="ECO:0000256" key="1">
    <source>
        <dbReference type="ARBA" id="ARBA00034120"/>
    </source>
</evidence>
<dbReference type="SUPFAM" id="SSF56672">
    <property type="entry name" value="DNA/RNA polymerases"/>
    <property type="match status" value="1"/>
</dbReference>
<comment type="similarity">
    <text evidence="1">Belongs to the bacterial reverse transcriptase family.</text>
</comment>
<dbReference type="AlphaFoldDB" id="A0AAI9AGL6"/>
<sequence length="377" mass="45422">MDLVFKERFEDIFSPQNIKIYLKTDKIDIDVKKLSDELLRGKYIPSPLQSFELKKSNNKTREIKILTDKDKLVQKVLYESINEFFDKQFSNRSYGYRIGKSTIKAIKRCKDFIKRKYFYVFKSDIKNFFENINHNKLISLLDRNIEDKRIIRLIVQFIKSGILKKEYFSHEIGVHQGDILSPLLSNIYLNEFDKFLESKNIEFVRYADDFVIFMKKNNKEIPEILNIFLKNIDLEISEEKSYFSDIYKGFSFLGCFFRNNDVYIDKKKLYFHIESVKELQNKELNYFLKKIENKIDGLARYYEKVITSNQDIEYLKGIIKEFIIDRLSNELKDKSKKELKEKLKNLNLKIFDYNRLIDIAYEKNKYETIPKEKIEKQ</sequence>
<protein>
    <recommendedName>
        <fullName evidence="3">Reverse transcriptase domain-containing protein</fullName>
    </recommendedName>
</protein>
<dbReference type="InterPro" id="IPR000477">
    <property type="entry name" value="RT_dom"/>
</dbReference>
<feature type="domain" description="Reverse transcriptase" evidence="3">
    <location>
        <begin position="34"/>
        <end position="257"/>
    </location>
</feature>
<evidence type="ECO:0000259" key="3">
    <source>
        <dbReference type="PROSITE" id="PS50878"/>
    </source>
</evidence>
<dbReference type="Proteomes" id="UP000003288">
    <property type="component" value="Unassembled WGS sequence"/>
</dbReference>
<dbReference type="EMBL" id="ABCJ01000009">
    <property type="protein sequence ID" value="EDM23124.1"/>
    <property type="molecule type" value="Genomic_DNA"/>
</dbReference>
<comment type="caution">
    <text evidence="4">The sequence shown here is derived from an EMBL/GenBank/DDBJ whole genome shotgun (WGS) entry which is preliminary data.</text>
</comment>
<feature type="coiled-coil region" evidence="2">
    <location>
        <begin position="329"/>
        <end position="356"/>
    </location>
</feature>
<evidence type="ECO:0000313" key="5">
    <source>
        <dbReference type="Proteomes" id="UP000003288"/>
    </source>
</evidence>
<dbReference type="PANTHER" id="PTHR34047:SF8">
    <property type="entry name" value="PROTEIN YKFC"/>
    <property type="match status" value="1"/>
</dbReference>
<reference evidence="4 5" key="1">
    <citation type="journal article" date="2011" name="Stand. Genomic Sci.">
        <title>Draft genome sequence of Caminibacter mediatlanticus strain TB-2, an epsilonproteobacterium isolated from a deep-sea hydrothermal vent.</title>
        <authorList>
            <person name="Giovannelli D."/>
            <person name="Ferriera S."/>
            <person name="Johnson J."/>
            <person name="Kravitz S."/>
            <person name="Perez-Rodriguez I."/>
            <person name="Ricci J."/>
            <person name="O'Brien C."/>
            <person name="Voordeckers J.W."/>
            <person name="Bini E."/>
            <person name="Vetriani C."/>
        </authorList>
    </citation>
    <scope>NUCLEOTIDE SEQUENCE [LARGE SCALE GENOMIC DNA]</scope>
    <source>
        <strain evidence="4 5">TB-2</strain>
    </source>
</reference>
<dbReference type="Pfam" id="PF00078">
    <property type="entry name" value="RVT_1"/>
    <property type="match status" value="1"/>
</dbReference>
<accession>A0AAI9AGL6</accession>
<evidence type="ECO:0000256" key="2">
    <source>
        <dbReference type="SAM" id="Coils"/>
    </source>
</evidence>
<gene>
    <name evidence="4" type="ORF">CMTB2_05812</name>
</gene>
<proteinExistence type="inferred from homology"/>
<dbReference type="PANTHER" id="PTHR34047">
    <property type="entry name" value="NUCLEAR INTRON MATURASE 1, MITOCHONDRIAL-RELATED"/>
    <property type="match status" value="1"/>
</dbReference>
<dbReference type="InterPro" id="IPR043502">
    <property type="entry name" value="DNA/RNA_pol_sf"/>
</dbReference>
<name>A0AAI9AGL6_9BACT</name>
<dbReference type="RefSeq" id="WP_007475276.1">
    <property type="nucleotide sequence ID" value="NZ_ABCJ01000009.1"/>
</dbReference>
<dbReference type="CDD" id="cd01651">
    <property type="entry name" value="RT_G2_intron"/>
    <property type="match status" value="1"/>
</dbReference>
<dbReference type="PROSITE" id="PS50878">
    <property type="entry name" value="RT_POL"/>
    <property type="match status" value="1"/>
</dbReference>